<name>A0ABQ4ZTG8_9ASTR</name>
<evidence type="ECO:0000313" key="2">
    <source>
        <dbReference type="Proteomes" id="UP001151760"/>
    </source>
</evidence>
<protein>
    <submittedName>
        <fullName evidence="1">Uncharacterized protein</fullName>
    </submittedName>
</protein>
<dbReference type="EMBL" id="BQNB010011663">
    <property type="protein sequence ID" value="GJS93538.1"/>
    <property type="molecule type" value="Genomic_DNA"/>
</dbReference>
<reference evidence="1" key="2">
    <citation type="submission" date="2022-01" db="EMBL/GenBank/DDBJ databases">
        <authorList>
            <person name="Yamashiro T."/>
            <person name="Shiraishi A."/>
            <person name="Satake H."/>
            <person name="Nakayama K."/>
        </authorList>
    </citation>
    <scope>NUCLEOTIDE SEQUENCE</scope>
</reference>
<reference evidence="1" key="1">
    <citation type="journal article" date="2022" name="Int. J. Mol. Sci.">
        <title>Draft Genome of Tanacetum Coccineum: Genomic Comparison of Closely Related Tanacetum-Family Plants.</title>
        <authorList>
            <person name="Yamashiro T."/>
            <person name="Shiraishi A."/>
            <person name="Nakayama K."/>
            <person name="Satake H."/>
        </authorList>
    </citation>
    <scope>NUCLEOTIDE SEQUENCE</scope>
</reference>
<sequence length="167" mass="19133">MTIEGRPKSQGTELSCTKELRQALQKEYVMFEGMHDGEMFNPNEASVVERAKRLKNLFRRGTGAKRSRSKWKRLRTTGYEAPALRGQGYECPNKDYGPRSNYMENNEEMLLMACVEEEKRNNKLDFWFLDSEGNGDASTSVFYVPGLQNNLLSSGGQLMEKGLEMLR</sequence>
<proteinExistence type="predicted"/>
<comment type="caution">
    <text evidence="1">The sequence shown here is derived from an EMBL/GenBank/DDBJ whole genome shotgun (WGS) entry which is preliminary data.</text>
</comment>
<accession>A0ABQ4ZTG8</accession>
<evidence type="ECO:0000313" key="1">
    <source>
        <dbReference type="EMBL" id="GJS93538.1"/>
    </source>
</evidence>
<gene>
    <name evidence="1" type="ORF">Tco_0800506</name>
</gene>
<organism evidence="1 2">
    <name type="scientific">Tanacetum coccineum</name>
    <dbReference type="NCBI Taxonomy" id="301880"/>
    <lineage>
        <taxon>Eukaryota</taxon>
        <taxon>Viridiplantae</taxon>
        <taxon>Streptophyta</taxon>
        <taxon>Embryophyta</taxon>
        <taxon>Tracheophyta</taxon>
        <taxon>Spermatophyta</taxon>
        <taxon>Magnoliopsida</taxon>
        <taxon>eudicotyledons</taxon>
        <taxon>Gunneridae</taxon>
        <taxon>Pentapetalae</taxon>
        <taxon>asterids</taxon>
        <taxon>campanulids</taxon>
        <taxon>Asterales</taxon>
        <taxon>Asteraceae</taxon>
        <taxon>Asteroideae</taxon>
        <taxon>Anthemideae</taxon>
        <taxon>Anthemidinae</taxon>
        <taxon>Tanacetum</taxon>
    </lineage>
</organism>
<dbReference type="Proteomes" id="UP001151760">
    <property type="component" value="Unassembled WGS sequence"/>
</dbReference>
<keyword evidence="2" id="KW-1185">Reference proteome</keyword>